<reference evidence="1" key="5">
    <citation type="journal article" date="2021" name="G3 (Bethesda)">
        <title>Aegilops tauschii genome assembly Aet v5.0 features greater sequence contiguity and improved annotation.</title>
        <authorList>
            <person name="Wang L."/>
            <person name="Zhu T."/>
            <person name="Rodriguez J.C."/>
            <person name="Deal K.R."/>
            <person name="Dubcovsky J."/>
            <person name="McGuire P.E."/>
            <person name="Lux T."/>
            <person name="Spannagl M."/>
            <person name="Mayer K.F.X."/>
            <person name="Baldrich P."/>
            <person name="Meyers B.C."/>
            <person name="Huo N."/>
            <person name="Gu Y.Q."/>
            <person name="Zhou H."/>
            <person name="Devos K.M."/>
            <person name="Bennetzen J.L."/>
            <person name="Unver T."/>
            <person name="Budak H."/>
            <person name="Gulick P.J."/>
            <person name="Galiba G."/>
            <person name="Kalapos B."/>
            <person name="Nelson D.R."/>
            <person name="Li P."/>
            <person name="You F.M."/>
            <person name="Luo M.C."/>
            <person name="Dvorak J."/>
        </authorList>
    </citation>
    <scope>NUCLEOTIDE SEQUENCE [LARGE SCALE GENOMIC DNA]</scope>
    <source>
        <strain evidence="1">cv. AL8/78</strain>
    </source>
</reference>
<reference evidence="1" key="3">
    <citation type="journal article" date="2017" name="Nature">
        <title>Genome sequence of the progenitor of the wheat D genome Aegilops tauschii.</title>
        <authorList>
            <person name="Luo M.C."/>
            <person name="Gu Y.Q."/>
            <person name="Puiu D."/>
            <person name="Wang H."/>
            <person name="Twardziok S.O."/>
            <person name="Deal K.R."/>
            <person name="Huo N."/>
            <person name="Zhu T."/>
            <person name="Wang L."/>
            <person name="Wang Y."/>
            <person name="McGuire P.E."/>
            <person name="Liu S."/>
            <person name="Long H."/>
            <person name="Ramasamy R.K."/>
            <person name="Rodriguez J.C."/>
            <person name="Van S.L."/>
            <person name="Yuan L."/>
            <person name="Wang Z."/>
            <person name="Xia Z."/>
            <person name="Xiao L."/>
            <person name="Anderson O.D."/>
            <person name="Ouyang S."/>
            <person name="Liang Y."/>
            <person name="Zimin A.V."/>
            <person name="Pertea G."/>
            <person name="Qi P."/>
            <person name="Bennetzen J.L."/>
            <person name="Dai X."/>
            <person name="Dawson M.W."/>
            <person name="Muller H.G."/>
            <person name="Kugler K."/>
            <person name="Rivarola-Duarte L."/>
            <person name="Spannagl M."/>
            <person name="Mayer K.F.X."/>
            <person name="Lu F.H."/>
            <person name="Bevan M.W."/>
            <person name="Leroy P."/>
            <person name="Li P."/>
            <person name="You F.M."/>
            <person name="Sun Q."/>
            <person name="Liu Z."/>
            <person name="Lyons E."/>
            <person name="Wicker T."/>
            <person name="Salzberg S.L."/>
            <person name="Devos K.M."/>
            <person name="Dvorak J."/>
        </authorList>
    </citation>
    <scope>NUCLEOTIDE SEQUENCE [LARGE SCALE GENOMIC DNA]</scope>
    <source>
        <strain evidence="1">cv. AL8/78</strain>
    </source>
</reference>
<name>A0A452YHE0_AEGTS</name>
<dbReference type="EnsemblPlants" id="AET1Gv20418500.4">
    <property type="protein sequence ID" value="AET1Gv20418500.4"/>
    <property type="gene ID" value="AET1Gv20418500"/>
</dbReference>
<evidence type="ECO:0000313" key="1">
    <source>
        <dbReference type="EnsemblPlants" id="AET1Gv20418500.4"/>
    </source>
</evidence>
<accession>A0A452YHE0</accession>
<proteinExistence type="predicted"/>
<dbReference type="Proteomes" id="UP000015105">
    <property type="component" value="Chromosome 1D"/>
</dbReference>
<reference evidence="2" key="2">
    <citation type="journal article" date="2017" name="Nat. Plants">
        <title>The Aegilops tauschii genome reveals multiple impacts of transposons.</title>
        <authorList>
            <person name="Zhao G."/>
            <person name="Zou C."/>
            <person name="Li K."/>
            <person name="Wang K."/>
            <person name="Li T."/>
            <person name="Gao L."/>
            <person name="Zhang X."/>
            <person name="Wang H."/>
            <person name="Yang Z."/>
            <person name="Liu X."/>
            <person name="Jiang W."/>
            <person name="Mao L."/>
            <person name="Kong X."/>
            <person name="Jiao Y."/>
            <person name="Jia J."/>
        </authorList>
    </citation>
    <scope>NUCLEOTIDE SEQUENCE [LARGE SCALE GENOMIC DNA]</scope>
    <source>
        <strain evidence="2">cv. AL8/78</strain>
    </source>
</reference>
<keyword evidence="2" id="KW-1185">Reference proteome</keyword>
<dbReference type="Gramene" id="AET1Gv20418500.4">
    <property type="protein sequence ID" value="AET1Gv20418500.4"/>
    <property type="gene ID" value="AET1Gv20418500"/>
</dbReference>
<evidence type="ECO:0000313" key="2">
    <source>
        <dbReference type="Proteomes" id="UP000015105"/>
    </source>
</evidence>
<reference evidence="2" key="1">
    <citation type="journal article" date="2014" name="Science">
        <title>Ancient hybridizations among the ancestral genomes of bread wheat.</title>
        <authorList>
            <consortium name="International Wheat Genome Sequencing Consortium,"/>
            <person name="Marcussen T."/>
            <person name="Sandve S.R."/>
            <person name="Heier L."/>
            <person name="Spannagl M."/>
            <person name="Pfeifer M."/>
            <person name="Jakobsen K.S."/>
            <person name="Wulff B.B."/>
            <person name="Steuernagel B."/>
            <person name="Mayer K.F."/>
            <person name="Olsen O.A."/>
        </authorList>
    </citation>
    <scope>NUCLEOTIDE SEQUENCE [LARGE SCALE GENOMIC DNA]</scope>
    <source>
        <strain evidence="2">cv. AL8/78</strain>
    </source>
</reference>
<reference evidence="1" key="4">
    <citation type="submission" date="2019-03" db="UniProtKB">
        <authorList>
            <consortium name="EnsemblPlants"/>
        </authorList>
    </citation>
    <scope>IDENTIFICATION</scope>
</reference>
<protein>
    <submittedName>
        <fullName evidence="1">Uncharacterized protein</fullName>
    </submittedName>
</protein>
<organism evidence="1 2">
    <name type="scientific">Aegilops tauschii subsp. strangulata</name>
    <name type="common">Goatgrass</name>
    <dbReference type="NCBI Taxonomy" id="200361"/>
    <lineage>
        <taxon>Eukaryota</taxon>
        <taxon>Viridiplantae</taxon>
        <taxon>Streptophyta</taxon>
        <taxon>Embryophyta</taxon>
        <taxon>Tracheophyta</taxon>
        <taxon>Spermatophyta</taxon>
        <taxon>Magnoliopsida</taxon>
        <taxon>Liliopsida</taxon>
        <taxon>Poales</taxon>
        <taxon>Poaceae</taxon>
        <taxon>BOP clade</taxon>
        <taxon>Pooideae</taxon>
        <taxon>Triticodae</taxon>
        <taxon>Triticeae</taxon>
        <taxon>Triticinae</taxon>
        <taxon>Aegilops</taxon>
    </lineage>
</organism>
<dbReference type="AlphaFoldDB" id="A0A452YHE0"/>
<sequence length="80" mass="9464">MLSIYLTRSLLDQKLDVTILFLSHGDIRFIVVQWRLYDSCRIRRNIVDWTEIDSYKQCHADSDVHCVVRLSAKLQLQAIQ</sequence>